<name>N0DYH2_9MICO</name>
<dbReference type="EMBL" id="CAIZ01000067">
    <property type="protein sequence ID" value="CCH69382.1"/>
    <property type="molecule type" value="Genomic_DNA"/>
</dbReference>
<gene>
    <name evidence="1" type="ORF">BN10_1590034</name>
</gene>
<dbReference type="HOGENOM" id="CLU_3419285_0_0_11"/>
<protein>
    <submittedName>
        <fullName evidence="1">Uncharacterized protein</fullName>
    </submittedName>
</protein>
<keyword evidence="2" id="KW-1185">Reference proteome</keyword>
<evidence type="ECO:0000313" key="2">
    <source>
        <dbReference type="Proteomes" id="UP000013167"/>
    </source>
</evidence>
<dbReference type="Proteomes" id="UP000013167">
    <property type="component" value="Unassembled WGS sequence"/>
</dbReference>
<dbReference type="AlphaFoldDB" id="N0DYH2"/>
<dbReference type="STRING" id="1193181.BN10_1590034"/>
<organism evidence="1 2">
    <name type="scientific">Phycicoccus elongatus Lp2</name>
    <dbReference type="NCBI Taxonomy" id="1193181"/>
    <lineage>
        <taxon>Bacteria</taxon>
        <taxon>Bacillati</taxon>
        <taxon>Actinomycetota</taxon>
        <taxon>Actinomycetes</taxon>
        <taxon>Micrococcales</taxon>
        <taxon>Intrasporangiaceae</taxon>
        <taxon>Phycicoccus</taxon>
    </lineage>
</organism>
<proteinExistence type="predicted"/>
<comment type="caution">
    <text evidence="1">The sequence shown here is derived from an EMBL/GenBank/DDBJ whole genome shotgun (WGS) entry which is preliminary data.</text>
</comment>
<sequence length="25" mass="3154">MAREHLVYDLTRMDRYREWVVVSVE</sequence>
<accession>N0DYH2</accession>
<evidence type="ECO:0000313" key="1">
    <source>
        <dbReference type="EMBL" id="CCH69382.1"/>
    </source>
</evidence>
<reference evidence="1 2" key="1">
    <citation type="journal article" date="2013" name="ISME J.">
        <title>A metabolic model for members of the genus Tetrasphaera involved in enhanced biological phosphorus removal.</title>
        <authorList>
            <person name="Kristiansen R."/>
            <person name="Nguyen H.T.T."/>
            <person name="Saunders A.M."/>
            <person name="Nielsen J.L."/>
            <person name="Wimmer R."/>
            <person name="Le V.Q."/>
            <person name="McIlroy S.J."/>
            <person name="Petrovski S."/>
            <person name="Seviour R.J."/>
            <person name="Calteau A."/>
            <person name="Nielsen K.L."/>
            <person name="Nielsen P.H."/>
        </authorList>
    </citation>
    <scope>NUCLEOTIDE SEQUENCE [LARGE SCALE GENOMIC DNA]</scope>
    <source>
        <strain evidence="1 2">Lp2</strain>
    </source>
</reference>